<feature type="binding site" evidence="9">
    <location>
        <position position="634"/>
    </location>
    <ligand>
        <name>ATP</name>
        <dbReference type="ChEBI" id="CHEBI:30616"/>
    </ligand>
</feature>
<organism evidence="15 16">
    <name type="scientific">Prunus yedoensis var. nudiflora</name>
    <dbReference type="NCBI Taxonomy" id="2094558"/>
    <lineage>
        <taxon>Eukaryota</taxon>
        <taxon>Viridiplantae</taxon>
        <taxon>Streptophyta</taxon>
        <taxon>Embryophyta</taxon>
        <taxon>Tracheophyta</taxon>
        <taxon>Spermatophyta</taxon>
        <taxon>Magnoliopsida</taxon>
        <taxon>eudicotyledons</taxon>
        <taxon>Gunneridae</taxon>
        <taxon>Pentapetalae</taxon>
        <taxon>rosids</taxon>
        <taxon>fabids</taxon>
        <taxon>Rosales</taxon>
        <taxon>Rosaceae</taxon>
        <taxon>Amygdaloideae</taxon>
        <taxon>Amygdaleae</taxon>
        <taxon>Prunus</taxon>
    </lineage>
</organism>
<feature type="region of interest" description="Disordered" evidence="13">
    <location>
        <begin position="22"/>
        <end position="43"/>
    </location>
</feature>
<keyword evidence="1 12" id="KW-0723">Serine/threonine-protein kinase</keyword>
<keyword evidence="5 9" id="KW-0067">ATP-binding</keyword>
<feature type="binding site" evidence="9">
    <location>
        <begin position="620"/>
        <end position="621"/>
    </location>
    <ligand>
        <name>ATP</name>
        <dbReference type="ChEBI" id="CHEBI:30616"/>
    </ligand>
</feature>
<dbReference type="FunFam" id="1.10.510.10:FF:000235">
    <property type="entry name" value="Serine/threonine-protein kinase ark1"/>
    <property type="match status" value="1"/>
</dbReference>
<dbReference type="InterPro" id="IPR017441">
    <property type="entry name" value="Protein_kinase_ATP_BS"/>
</dbReference>
<dbReference type="Gene3D" id="1.10.510.10">
    <property type="entry name" value="Transferase(Phosphotransferase) domain 1"/>
    <property type="match status" value="1"/>
</dbReference>
<dbReference type="InterPro" id="IPR008271">
    <property type="entry name" value="Ser/Thr_kinase_AS"/>
</dbReference>
<evidence type="ECO:0000256" key="12">
    <source>
        <dbReference type="RuleBase" id="RU367134"/>
    </source>
</evidence>
<dbReference type="EC" id="2.7.11.1" evidence="12"/>
<feature type="compositionally biased region" description="Polar residues" evidence="13">
    <location>
        <begin position="173"/>
        <end position="183"/>
    </location>
</feature>
<dbReference type="FunFam" id="1.10.8.60:FF:000066">
    <property type="entry name" value="AAA-type ATPase family protein"/>
    <property type="match status" value="1"/>
</dbReference>
<dbReference type="FunFam" id="3.30.200.20:FF:000042">
    <property type="entry name" value="Aurora kinase A"/>
    <property type="match status" value="1"/>
</dbReference>
<comment type="catalytic activity">
    <reaction evidence="7 12">
        <text>L-seryl-[protein] + ATP = O-phospho-L-seryl-[protein] + ADP + H(+)</text>
        <dbReference type="Rhea" id="RHEA:17989"/>
        <dbReference type="Rhea" id="RHEA-COMP:9863"/>
        <dbReference type="Rhea" id="RHEA-COMP:11604"/>
        <dbReference type="ChEBI" id="CHEBI:15378"/>
        <dbReference type="ChEBI" id="CHEBI:29999"/>
        <dbReference type="ChEBI" id="CHEBI:30616"/>
        <dbReference type="ChEBI" id="CHEBI:83421"/>
        <dbReference type="ChEBI" id="CHEBI:456216"/>
        <dbReference type="EC" id="2.7.11.1"/>
    </reaction>
</comment>
<dbReference type="Gene3D" id="1.20.58.80">
    <property type="entry name" value="Phosphotransferase system, lactose/cellobiose-type IIA subunit"/>
    <property type="match status" value="1"/>
</dbReference>
<dbReference type="InterPro" id="IPR003960">
    <property type="entry name" value="ATPase_AAA_CS"/>
</dbReference>
<dbReference type="InterPro" id="IPR027417">
    <property type="entry name" value="P-loop_NTPase"/>
</dbReference>
<feature type="active site" description="Proton acceptor" evidence="8">
    <location>
        <position position="616"/>
    </location>
</feature>
<feature type="binding site" evidence="9">
    <location>
        <begin position="571"/>
        <end position="573"/>
    </location>
    <ligand>
        <name>ATP</name>
        <dbReference type="ChEBI" id="CHEBI:30616"/>
    </ligand>
</feature>
<dbReference type="Gene3D" id="3.40.50.300">
    <property type="entry name" value="P-loop containing nucleotide triphosphate hydrolases"/>
    <property type="match status" value="1"/>
</dbReference>
<evidence type="ECO:0000256" key="11">
    <source>
        <dbReference type="PROSITE-ProRule" id="PRU10141"/>
    </source>
</evidence>
<dbReference type="Pfam" id="PF17862">
    <property type="entry name" value="AAA_lid_3"/>
    <property type="match status" value="1"/>
</dbReference>
<feature type="cross-link" description="Glycyl lysine isopeptide (Lys-Gly) (interchain with G-Cter in SUMO2)" evidence="10">
    <location>
        <position position="618"/>
    </location>
</feature>
<dbReference type="PROSITE" id="PS00674">
    <property type="entry name" value="AAA"/>
    <property type="match status" value="1"/>
</dbReference>
<dbReference type="CDD" id="cd19524">
    <property type="entry name" value="RecA-like_spastin"/>
    <property type="match status" value="1"/>
</dbReference>
<dbReference type="SMART" id="SM00745">
    <property type="entry name" value="MIT"/>
    <property type="match status" value="1"/>
</dbReference>
<dbReference type="SUPFAM" id="SSF52540">
    <property type="entry name" value="P-loop containing nucleoside triphosphate hydrolases"/>
    <property type="match status" value="1"/>
</dbReference>
<dbReference type="InterPro" id="IPR000719">
    <property type="entry name" value="Prot_kinase_dom"/>
</dbReference>
<dbReference type="STRING" id="2094558.A0A314UWL0"/>
<reference evidence="15 16" key="1">
    <citation type="submission" date="2018-02" db="EMBL/GenBank/DDBJ databases">
        <title>Draft genome of wild Prunus yedoensis var. nudiflora.</title>
        <authorList>
            <person name="Baek S."/>
            <person name="Kim J.-H."/>
            <person name="Choi K."/>
            <person name="Kim G.-B."/>
            <person name="Cho A."/>
            <person name="Jang H."/>
            <person name="Shin C.-H."/>
            <person name="Yu H.-J."/>
            <person name="Mun J.-H."/>
        </authorList>
    </citation>
    <scope>NUCLEOTIDE SEQUENCE [LARGE SCALE GENOMIC DNA]</scope>
    <source>
        <strain evidence="16">cv. Jeju island</strain>
        <tissue evidence="15">Leaf</tissue>
    </source>
</reference>
<dbReference type="SUPFAM" id="SSF56112">
    <property type="entry name" value="Protein kinase-like (PK-like)"/>
    <property type="match status" value="1"/>
</dbReference>
<dbReference type="InterPro" id="IPR011009">
    <property type="entry name" value="Kinase-like_dom_sf"/>
</dbReference>
<dbReference type="OrthoDB" id="10251136at2759"/>
<evidence type="ECO:0000256" key="5">
    <source>
        <dbReference type="ARBA" id="ARBA00022840"/>
    </source>
</evidence>
<keyword evidence="2 12" id="KW-0808">Transferase</keyword>
<feature type="compositionally biased region" description="Low complexity" evidence="13">
    <location>
        <begin position="22"/>
        <end position="35"/>
    </location>
</feature>
<feature type="region of interest" description="Disordered" evidence="13">
    <location>
        <begin position="138"/>
        <end position="183"/>
    </location>
</feature>
<protein>
    <recommendedName>
        <fullName evidence="12">Aurora kinase</fullName>
        <ecNumber evidence="12">2.7.11.1</ecNumber>
    </recommendedName>
</protein>
<evidence type="ECO:0000313" key="16">
    <source>
        <dbReference type="Proteomes" id="UP000250321"/>
    </source>
</evidence>
<evidence type="ECO:0000259" key="14">
    <source>
        <dbReference type="PROSITE" id="PS50011"/>
    </source>
</evidence>
<dbReference type="Gene3D" id="3.30.200.20">
    <property type="entry name" value="Phosphorylase Kinase, domain 1"/>
    <property type="match status" value="1"/>
</dbReference>
<dbReference type="FunFam" id="3.40.50.300:FF:000958">
    <property type="entry name" value="Spastin, putative"/>
    <property type="match status" value="1"/>
</dbReference>
<dbReference type="PANTHER" id="PTHR24350">
    <property type="entry name" value="SERINE/THREONINE-PROTEIN KINASE IAL-RELATED"/>
    <property type="match status" value="1"/>
</dbReference>
<evidence type="ECO:0000256" key="13">
    <source>
        <dbReference type="SAM" id="MobiDB-lite"/>
    </source>
</evidence>
<dbReference type="PROSITE" id="PS50011">
    <property type="entry name" value="PROTEIN_KINASE_DOM"/>
    <property type="match status" value="1"/>
</dbReference>
<dbReference type="SMART" id="SM00382">
    <property type="entry name" value="AAA"/>
    <property type="match status" value="1"/>
</dbReference>
<dbReference type="Proteomes" id="UP000250321">
    <property type="component" value="Unassembled WGS sequence"/>
</dbReference>
<accession>A0A314UWL0</accession>
<dbReference type="InterPro" id="IPR030616">
    <property type="entry name" value="Aur-like"/>
</dbReference>
<dbReference type="FunFam" id="1.20.58.80:FF:000019">
    <property type="entry name" value="AAA-type ATPase family protein"/>
    <property type="match status" value="1"/>
</dbReference>
<dbReference type="CDD" id="cd02679">
    <property type="entry name" value="MIT_spastin"/>
    <property type="match status" value="1"/>
</dbReference>
<dbReference type="SMART" id="SM00220">
    <property type="entry name" value="S_TKc"/>
    <property type="match status" value="1"/>
</dbReference>
<dbReference type="GO" id="GO:0005524">
    <property type="term" value="F:ATP binding"/>
    <property type="evidence" value="ECO:0007669"/>
    <property type="project" value="UniProtKB-UniRule"/>
</dbReference>
<dbReference type="InterPro" id="IPR007330">
    <property type="entry name" value="MIT_dom"/>
</dbReference>
<feature type="compositionally biased region" description="Polar residues" evidence="13">
    <location>
        <begin position="141"/>
        <end position="150"/>
    </location>
</feature>
<dbReference type="Pfam" id="PF00004">
    <property type="entry name" value="AAA"/>
    <property type="match status" value="1"/>
</dbReference>
<feature type="binding site" evidence="9">
    <location>
        <position position="503"/>
    </location>
    <ligand>
        <name>ATP</name>
        <dbReference type="ChEBI" id="CHEBI:30616"/>
    </ligand>
</feature>
<evidence type="ECO:0000256" key="10">
    <source>
        <dbReference type="PIRSR" id="PIRSR630616-3"/>
    </source>
</evidence>
<keyword evidence="4 12" id="KW-0418">Kinase</keyword>
<dbReference type="PROSITE" id="PS00107">
    <property type="entry name" value="PROTEIN_KINASE_ATP"/>
    <property type="match status" value="1"/>
</dbReference>
<evidence type="ECO:0000256" key="1">
    <source>
        <dbReference type="ARBA" id="ARBA00022527"/>
    </source>
</evidence>
<evidence type="ECO:0000313" key="15">
    <source>
        <dbReference type="EMBL" id="PQM41947.1"/>
    </source>
</evidence>
<evidence type="ECO:0000256" key="2">
    <source>
        <dbReference type="ARBA" id="ARBA00022679"/>
    </source>
</evidence>
<dbReference type="Pfam" id="PF00069">
    <property type="entry name" value="Pkinase"/>
    <property type="match status" value="1"/>
</dbReference>
<name>A0A314UWL0_PRUYE</name>
<evidence type="ECO:0000256" key="6">
    <source>
        <dbReference type="ARBA" id="ARBA00047899"/>
    </source>
</evidence>
<keyword evidence="16" id="KW-1185">Reference proteome</keyword>
<gene>
    <name evidence="15" type="ORF">Pyn_04712</name>
</gene>
<evidence type="ECO:0000256" key="8">
    <source>
        <dbReference type="PIRSR" id="PIRSR630616-1"/>
    </source>
</evidence>
<dbReference type="GO" id="GO:0016887">
    <property type="term" value="F:ATP hydrolysis activity"/>
    <property type="evidence" value="ECO:0007669"/>
    <property type="project" value="InterPro"/>
</dbReference>
<feature type="binding site" evidence="9">
    <location>
        <position position="522"/>
    </location>
    <ligand>
        <name>ATP</name>
        <dbReference type="ChEBI" id="CHEBI:30616"/>
    </ligand>
</feature>
<evidence type="ECO:0000256" key="9">
    <source>
        <dbReference type="PIRSR" id="PIRSR630616-2"/>
    </source>
</evidence>
<dbReference type="InterPro" id="IPR003593">
    <property type="entry name" value="AAA+_ATPase"/>
</dbReference>
<dbReference type="AlphaFoldDB" id="A0A314UWL0"/>
<feature type="domain" description="Protein kinase" evidence="14">
    <location>
        <begin position="493"/>
        <end position="744"/>
    </location>
</feature>
<keyword evidence="3 9" id="KW-0547">Nucleotide-binding</keyword>
<dbReference type="CDD" id="cd14007">
    <property type="entry name" value="STKc_Aurora"/>
    <property type="match status" value="1"/>
</dbReference>
<dbReference type="GO" id="GO:0004674">
    <property type="term" value="F:protein serine/threonine kinase activity"/>
    <property type="evidence" value="ECO:0007669"/>
    <property type="project" value="UniProtKB-KW"/>
</dbReference>
<sequence>MSFLKGIIDSFGSVFSAASSSYESHPNSDSPPNSSTMEGIAGPGASVSNERVAYKLRGYFDLAKDEIAKAVRAEEWGLVDDAIAHYNNAQRVLVEATSTPVPSYISLSEREKVKSYRQKISKWQGEVSERLQALSRRAGGTSVSKSTLDHAQTAVVRPTTSNSRKHVLPKSPRPTTNRPETRNQIQTNNIVSSKPVQETGGGYDAKLVEMINSAIVDRSPSVKWEDVAGLEKVKKTLMEMVILPTKRRDLFTGLRRPARGLLLFGPPGNGKTMLAKAVASESEATFFNVSASSLTSKWVGEAEKLVRTLFMVAISRQPSVIFMDEIDSIMSTRLANEHDASRRLKSEFLMQFDGVTSNPNDLVIVIGATNKPQELDDAVLRRLVKRVYIPLPDLTARRLLLRHKLKGQAFSLPSGDLERLARETEGYSGSDLQALCEEAAMMPIRELGENILTIKANQVRPLRYEDFQKAMTKKWKPRKGQESPKREWSLRDFEIGKPLGKGKFGRVYVAREAKSKYIVALKVIFKEQIEKYKIQHQLRREMEIQTSLRHPNILRLYGWFHDDERIFLILEYAHGGELYGLLRKTNYLSEKQAATYILSLTQALAYCHEKNVIHRDIKPENLLLDHEGRLKIADFGWSVQSRSKRQTMCGTLDYLAPEMVENRPHDYAVDNWTLGILCYEFLYGVPPFEAESQTDTFRRIIKVDLSFPSEPQASAEAKHLITRLLVKDSSKRLSLQRIMEHPWIVKNADPSGICK</sequence>
<dbReference type="EMBL" id="PJQY01002890">
    <property type="protein sequence ID" value="PQM41947.1"/>
    <property type="molecule type" value="Genomic_DNA"/>
</dbReference>
<evidence type="ECO:0000256" key="4">
    <source>
        <dbReference type="ARBA" id="ARBA00022777"/>
    </source>
</evidence>
<dbReference type="Gene3D" id="1.10.8.60">
    <property type="match status" value="1"/>
</dbReference>
<comment type="catalytic activity">
    <reaction evidence="6 12">
        <text>L-threonyl-[protein] + ATP = O-phospho-L-threonyl-[protein] + ADP + H(+)</text>
        <dbReference type="Rhea" id="RHEA:46608"/>
        <dbReference type="Rhea" id="RHEA-COMP:11060"/>
        <dbReference type="Rhea" id="RHEA-COMP:11605"/>
        <dbReference type="ChEBI" id="CHEBI:15378"/>
        <dbReference type="ChEBI" id="CHEBI:30013"/>
        <dbReference type="ChEBI" id="CHEBI:30616"/>
        <dbReference type="ChEBI" id="CHEBI:61977"/>
        <dbReference type="ChEBI" id="CHEBI:456216"/>
        <dbReference type="EC" id="2.7.11.1"/>
    </reaction>
</comment>
<evidence type="ECO:0000256" key="3">
    <source>
        <dbReference type="ARBA" id="ARBA00022741"/>
    </source>
</evidence>
<dbReference type="InterPro" id="IPR041569">
    <property type="entry name" value="AAA_lid_3"/>
</dbReference>
<dbReference type="InterPro" id="IPR003959">
    <property type="entry name" value="ATPase_AAA_core"/>
</dbReference>
<proteinExistence type="inferred from homology"/>
<dbReference type="PROSITE" id="PS00108">
    <property type="entry name" value="PROTEIN_KINASE_ST"/>
    <property type="match status" value="1"/>
</dbReference>
<evidence type="ECO:0000256" key="7">
    <source>
        <dbReference type="ARBA" id="ARBA00048679"/>
    </source>
</evidence>
<comment type="caution">
    <text evidence="15">The sequence shown here is derived from an EMBL/GenBank/DDBJ whole genome shotgun (WGS) entry which is preliminary data.</text>
</comment>
<comment type="similarity">
    <text evidence="12">Belongs to the protein kinase superfamily. Ser/Thr protein kinase family. Aurora subfamily.</text>
</comment>
<feature type="binding site" evidence="11">
    <location>
        <position position="526"/>
    </location>
    <ligand>
        <name>ATP</name>
        <dbReference type="ChEBI" id="CHEBI:30616"/>
    </ligand>
</feature>